<reference evidence="1 2" key="1">
    <citation type="submission" date="2019-03" db="EMBL/GenBank/DDBJ databases">
        <title>Draft genome sequences of novel Actinobacteria.</title>
        <authorList>
            <person name="Sahin N."/>
            <person name="Ay H."/>
            <person name="Saygin H."/>
        </authorList>
    </citation>
    <scope>NUCLEOTIDE SEQUENCE [LARGE SCALE GENOMIC DNA]</scope>
    <source>
        <strain evidence="1 2">JCM 30547</strain>
    </source>
</reference>
<evidence type="ECO:0000313" key="1">
    <source>
        <dbReference type="EMBL" id="TDC21980.1"/>
    </source>
</evidence>
<dbReference type="EMBL" id="SMKA01000203">
    <property type="protein sequence ID" value="TDC21980.1"/>
    <property type="molecule type" value="Genomic_DNA"/>
</dbReference>
<proteinExistence type="predicted"/>
<dbReference type="Proteomes" id="UP000295075">
    <property type="component" value="Unassembled WGS sequence"/>
</dbReference>
<protein>
    <submittedName>
        <fullName evidence="1">Uncharacterized protein</fullName>
    </submittedName>
</protein>
<accession>A0A4R4PIW2</accession>
<name>A0A4R4PIW2_9ACTN</name>
<dbReference type="AlphaFoldDB" id="A0A4R4PIW2"/>
<dbReference type="RefSeq" id="WP_132413227.1">
    <property type="nucleotide sequence ID" value="NZ_SMKA01000203.1"/>
</dbReference>
<keyword evidence="2" id="KW-1185">Reference proteome</keyword>
<sequence length="62" mass="6884">MLKVQSEQVGDALEVRADDEYGRAIPRDQTLVDAFRLAESPGAFSRAELAWLKAVHDPQLTT</sequence>
<dbReference type="OrthoDB" id="5428638at2"/>
<organism evidence="1 2">
    <name type="scientific">Kribbella albertanoniae</name>
    <dbReference type="NCBI Taxonomy" id="1266829"/>
    <lineage>
        <taxon>Bacteria</taxon>
        <taxon>Bacillati</taxon>
        <taxon>Actinomycetota</taxon>
        <taxon>Actinomycetes</taxon>
        <taxon>Propionibacteriales</taxon>
        <taxon>Kribbellaceae</taxon>
        <taxon>Kribbella</taxon>
    </lineage>
</organism>
<evidence type="ECO:0000313" key="2">
    <source>
        <dbReference type="Proteomes" id="UP000295075"/>
    </source>
</evidence>
<comment type="caution">
    <text evidence="1">The sequence shown here is derived from an EMBL/GenBank/DDBJ whole genome shotgun (WGS) entry which is preliminary data.</text>
</comment>
<gene>
    <name evidence="1" type="ORF">E1261_32090</name>
</gene>